<evidence type="ECO:0000313" key="2">
    <source>
        <dbReference type="EMBL" id="TPG08132.1"/>
    </source>
</evidence>
<dbReference type="AlphaFoldDB" id="A0A502C5R1"/>
<dbReference type="GO" id="GO:0016757">
    <property type="term" value="F:glycosyltransferase activity"/>
    <property type="evidence" value="ECO:0007669"/>
    <property type="project" value="InterPro"/>
</dbReference>
<dbReference type="EMBL" id="RCZK01000017">
    <property type="protein sequence ID" value="TPG08132.1"/>
    <property type="molecule type" value="Genomic_DNA"/>
</dbReference>
<keyword evidence="3" id="KW-1185">Reference proteome</keyword>
<reference evidence="2 3" key="1">
    <citation type="journal article" date="2019" name="Environ. Microbiol.">
        <title>Species interactions and distinct microbial communities in high Arctic permafrost affected cryosols are associated with the CH4 and CO2 gas fluxes.</title>
        <authorList>
            <person name="Altshuler I."/>
            <person name="Hamel J."/>
            <person name="Turney S."/>
            <person name="Magnuson E."/>
            <person name="Levesque R."/>
            <person name="Greer C."/>
            <person name="Whyte L.G."/>
        </authorList>
    </citation>
    <scope>NUCLEOTIDE SEQUENCE [LARGE SCALE GENOMIC DNA]</scope>
    <source>
        <strain evidence="2 3">S5.1</strain>
    </source>
</reference>
<feature type="domain" description="Glycosyl transferase family 1" evidence="1">
    <location>
        <begin position="218"/>
        <end position="376"/>
    </location>
</feature>
<dbReference type="OrthoDB" id="9783791at2"/>
<dbReference type="PANTHER" id="PTHR12526">
    <property type="entry name" value="GLYCOSYLTRANSFERASE"/>
    <property type="match status" value="1"/>
</dbReference>
<proteinExistence type="predicted"/>
<organism evidence="2 3">
    <name type="scientific">Sphingomonas oligophenolica</name>
    <dbReference type="NCBI Taxonomy" id="301154"/>
    <lineage>
        <taxon>Bacteria</taxon>
        <taxon>Pseudomonadati</taxon>
        <taxon>Pseudomonadota</taxon>
        <taxon>Alphaproteobacteria</taxon>
        <taxon>Sphingomonadales</taxon>
        <taxon>Sphingomonadaceae</taxon>
        <taxon>Sphingomonas</taxon>
    </lineage>
</organism>
<sequence length="406" mass="44031">MPRIVVSERPETILPIRKFIQERVLARLPRRASRYGYDILRWWDRRAIGGDESGQPVAVLATHDLSRSGAPWVVLEIATTLQAAGYAVTLVSMADGPMRDDFEAIGINVLIDCYPTVRKGYLARLAAVADIAIANTVVTAPIVAAWAPHVVTAWYLHEISLLEAMLADGSIAAPLAGATSIWAGSEMCARIVRPVRPDVAVFPYGMAPIGAPASPRAPGRYRIAVFGSIEPRKGQDFVVDAVVLLDDVLRRKVSIDFYGRVLDADFARAIKARAEPYRAIRFMGEVDRTAYLDALRGVDAVLVSSRDDTLPLVSIDALSAERVLMLVPSVGTTAWLNDDVDSLIAQETSAKGIAGLIARAVESSDRASGMGMAARRVFDREFSQAAFRTKLLTELDRASSGVGDDR</sequence>
<dbReference type="RefSeq" id="WP_140872673.1">
    <property type="nucleotide sequence ID" value="NZ_RCZK01000017.1"/>
</dbReference>
<dbReference type="CDD" id="cd03801">
    <property type="entry name" value="GT4_PimA-like"/>
    <property type="match status" value="1"/>
</dbReference>
<dbReference type="SUPFAM" id="SSF53756">
    <property type="entry name" value="UDP-Glycosyltransferase/glycogen phosphorylase"/>
    <property type="match status" value="1"/>
</dbReference>
<accession>A0A502C5R1</accession>
<dbReference type="InterPro" id="IPR041693">
    <property type="entry name" value="Glyco_trans_4_5"/>
</dbReference>
<name>A0A502C5R1_9SPHN</name>
<dbReference type="Pfam" id="PF16994">
    <property type="entry name" value="Glyco_trans_4_5"/>
    <property type="match status" value="1"/>
</dbReference>
<dbReference type="Proteomes" id="UP000318413">
    <property type="component" value="Unassembled WGS sequence"/>
</dbReference>
<evidence type="ECO:0000259" key="1">
    <source>
        <dbReference type="Pfam" id="PF00534"/>
    </source>
</evidence>
<dbReference type="InterPro" id="IPR001296">
    <property type="entry name" value="Glyco_trans_1"/>
</dbReference>
<comment type="caution">
    <text evidence="2">The sequence shown here is derived from an EMBL/GenBank/DDBJ whole genome shotgun (WGS) entry which is preliminary data.</text>
</comment>
<gene>
    <name evidence="2" type="ORF">EAH84_14265</name>
</gene>
<dbReference type="Gene3D" id="3.40.50.2000">
    <property type="entry name" value="Glycogen Phosphorylase B"/>
    <property type="match status" value="1"/>
</dbReference>
<protein>
    <submittedName>
        <fullName evidence="2">Glycosyltransferase</fullName>
    </submittedName>
</protein>
<evidence type="ECO:0000313" key="3">
    <source>
        <dbReference type="Proteomes" id="UP000318413"/>
    </source>
</evidence>
<dbReference type="Pfam" id="PF00534">
    <property type="entry name" value="Glycos_transf_1"/>
    <property type="match status" value="1"/>
</dbReference>
<keyword evidence="2" id="KW-0808">Transferase</keyword>